<evidence type="ECO:0000313" key="1">
    <source>
        <dbReference type="EMBL" id="APD70841.1"/>
    </source>
</evidence>
<organism evidence="1">
    <name type="scientific">Klebsiella pneumoniae</name>
    <dbReference type="NCBI Taxonomy" id="573"/>
    <lineage>
        <taxon>Bacteria</taxon>
        <taxon>Pseudomonadati</taxon>
        <taxon>Pseudomonadota</taxon>
        <taxon>Gammaproteobacteria</taxon>
        <taxon>Enterobacterales</taxon>
        <taxon>Enterobacteriaceae</taxon>
        <taxon>Klebsiella/Raoultella group</taxon>
        <taxon>Klebsiella</taxon>
        <taxon>Klebsiella pneumoniae complex</taxon>
    </lineage>
</organism>
<accession>A0A1J0R005</accession>
<reference evidence="1" key="1">
    <citation type="submission" date="2016-04" db="EMBL/GenBank/DDBJ databases">
        <title>Complete sequences of multidrug resistance plasmids bearing rmtG16S ribosomal RNA methyltransferase genes.</title>
        <authorList>
            <person name="Bueno M.F.C."/>
            <person name="Francisco G.R."/>
            <person name="Doi Y."/>
            <person name="Garcia D.O."/>
        </authorList>
    </citation>
    <scope>NUCLEOTIDE SEQUENCE</scope>
    <source>
        <strain evidence="1">Kp84/11</strain>
        <plasmid evidence="1">unnamed</plasmid>
    </source>
</reference>
<dbReference type="AlphaFoldDB" id="A0A1J0R005"/>
<sequence length="44" mass="4980">MYVISPSVSLRLTPSSSEEGKEYEPRFWLPFMKNAALCPFLGSL</sequence>
<keyword evidence="1" id="KW-0614">Plasmid</keyword>
<name>A0A1J0R005_KLEPN</name>
<proteinExistence type="predicted"/>
<geneLocation type="plasmid" evidence="1">
    <name>unnamed</name>
</geneLocation>
<protein>
    <submittedName>
        <fullName evidence="1">Uncharacterized protein</fullName>
    </submittedName>
</protein>
<dbReference type="EMBL" id="KX029332">
    <property type="protein sequence ID" value="APD70841.1"/>
    <property type="molecule type" value="Genomic_DNA"/>
</dbReference>